<name>A0ACA9P444_9GLOM</name>
<dbReference type="Proteomes" id="UP000789525">
    <property type="component" value="Unassembled WGS sequence"/>
</dbReference>
<protein>
    <submittedName>
        <fullName evidence="1">3418_t:CDS:1</fullName>
    </submittedName>
</protein>
<gene>
    <name evidence="1" type="ORF">ACOLOM_LOCUS9414</name>
</gene>
<evidence type="ECO:0000313" key="1">
    <source>
        <dbReference type="EMBL" id="CAG8682861.1"/>
    </source>
</evidence>
<evidence type="ECO:0000313" key="2">
    <source>
        <dbReference type="Proteomes" id="UP000789525"/>
    </source>
</evidence>
<reference evidence="1" key="1">
    <citation type="submission" date="2021-06" db="EMBL/GenBank/DDBJ databases">
        <authorList>
            <person name="Kallberg Y."/>
            <person name="Tangrot J."/>
            <person name="Rosling A."/>
        </authorList>
    </citation>
    <scope>NUCLEOTIDE SEQUENCE</scope>
    <source>
        <strain evidence="1">CL356</strain>
    </source>
</reference>
<comment type="caution">
    <text evidence="1">The sequence shown here is derived from an EMBL/GenBank/DDBJ whole genome shotgun (WGS) entry which is preliminary data.</text>
</comment>
<dbReference type="EMBL" id="CAJVPT010027274">
    <property type="protein sequence ID" value="CAG8682861.1"/>
    <property type="molecule type" value="Genomic_DNA"/>
</dbReference>
<accession>A0ACA9P444</accession>
<sequence>NSSSISLRSDRDARQSPTPRGRGSKSNAKSSRKYSRTVSKELDGDVEDLLTDGNSVPPDDSVLSEASEGSEDEIADNLLGGESD</sequence>
<feature type="non-terminal residue" evidence="1">
    <location>
        <position position="1"/>
    </location>
</feature>
<proteinExistence type="predicted"/>
<organism evidence="1 2">
    <name type="scientific">Acaulospora colombiana</name>
    <dbReference type="NCBI Taxonomy" id="27376"/>
    <lineage>
        <taxon>Eukaryota</taxon>
        <taxon>Fungi</taxon>
        <taxon>Fungi incertae sedis</taxon>
        <taxon>Mucoromycota</taxon>
        <taxon>Glomeromycotina</taxon>
        <taxon>Glomeromycetes</taxon>
        <taxon>Diversisporales</taxon>
        <taxon>Acaulosporaceae</taxon>
        <taxon>Acaulospora</taxon>
    </lineage>
</organism>
<keyword evidence="2" id="KW-1185">Reference proteome</keyword>